<dbReference type="Pfam" id="PF01510">
    <property type="entry name" value="Amidase_2"/>
    <property type="match status" value="1"/>
</dbReference>
<dbReference type="EMBL" id="CP036501">
    <property type="protein sequence ID" value="UZP75074.1"/>
    <property type="molecule type" value="Genomic_DNA"/>
</dbReference>
<evidence type="ECO:0000256" key="1">
    <source>
        <dbReference type="ARBA" id="ARBA00001561"/>
    </source>
</evidence>
<feature type="domain" description="N-acetylmuramoyl-L-alanine amidase" evidence="6">
    <location>
        <begin position="38"/>
        <end position="198"/>
    </location>
</feature>
<dbReference type="PANTHER" id="PTHR30417:SF1">
    <property type="entry name" value="N-ACETYLMURAMOYL-L-ALANINE AMIDASE AMID"/>
    <property type="match status" value="1"/>
</dbReference>
<dbReference type="PROSITE" id="PS51257">
    <property type="entry name" value="PROKAR_LIPOPROTEIN"/>
    <property type="match status" value="1"/>
</dbReference>
<evidence type="ECO:0000313" key="8">
    <source>
        <dbReference type="Proteomes" id="UP001317963"/>
    </source>
</evidence>
<dbReference type="Gene3D" id="1.10.101.10">
    <property type="entry name" value="PGBD-like superfamily/PGBD"/>
    <property type="match status" value="1"/>
</dbReference>
<dbReference type="EC" id="3.5.1.28" evidence="3"/>
<gene>
    <name evidence="7" type="ORF">E0F26_10135</name>
</gene>
<dbReference type="InterPro" id="IPR051206">
    <property type="entry name" value="NAMLAA_amidase_2"/>
</dbReference>
<dbReference type="Gene3D" id="3.40.80.10">
    <property type="entry name" value="Peptidoglycan recognition protein-like"/>
    <property type="match status" value="1"/>
</dbReference>
<dbReference type="InterPro" id="IPR036366">
    <property type="entry name" value="PGBDSf"/>
</dbReference>
<dbReference type="SUPFAM" id="SSF47090">
    <property type="entry name" value="PGBD-like"/>
    <property type="match status" value="1"/>
</dbReference>
<dbReference type="PANTHER" id="PTHR30417">
    <property type="entry name" value="N-ACETYLMURAMOYL-L-ALANINE AMIDASE AMID"/>
    <property type="match status" value="1"/>
</dbReference>
<dbReference type="Proteomes" id="UP001317963">
    <property type="component" value="Chromosome"/>
</dbReference>
<dbReference type="SUPFAM" id="SSF55846">
    <property type="entry name" value="N-acetylmuramoyl-L-alanine amidase-like"/>
    <property type="match status" value="1"/>
</dbReference>
<accession>A0ABY6Q8Y3</accession>
<keyword evidence="8" id="KW-1185">Reference proteome</keyword>
<evidence type="ECO:0000259" key="6">
    <source>
        <dbReference type="SMART" id="SM00644"/>
    </source>
</evidence>
<reference evidence="7 8" key="1">
    <citation type="submission" date="2019-02" db="EMBL/GenBank/DDBJ databases">
        <title>Halieaceae_genomes.</title>
        <authorList>
            <person name="Li S.-H."/>
        </authorList>
    </citation>
    <scope>NUCLEOTIDE SEQUENCE [LARGE SCALE GENOMIC DNA]</scope>
    <source>
        <strain evidence="7 8">JH123</strain>
    </source>
</reference>
<keyword evidence="5" id="KW-0961">Cell wall biogenesis/degradation</keyword>
<evidence type="ECO:0000256" key="4">
    <source>
        <dbReference type="ARBA" id="ARBA00022801"/>
    </source>
</evidence>
<dbReference type="SMART" id="SM00644">
    <property type="entry name" value="Ami_2"/>
    <property type="match status" value="1"/>
</dbReference>
<name>A0ABY6Q8Y3_9GAMM</name>
<dbReference type="Pfam" id="PF01471">
    <property type="entry name" value="PG_binding_1"/>
    <property type="match status" value="1"/>
</dbReference>
<dbReference type="RefSeq" id="WP_279241544.1">
    <property type="nucleotide sequence ID" value="NZ_CP036501.1"/>
</dbReference>
<protein>
    <recommendedName>
        <fullName evidence="3">N-acetylmuramoyl-L-alanine amidase</fullName>
        <ecNumber evidence="3">3.5.1.28</ecNumber>
    </recommendedName>
</protein>
<evidence type="ECO:0000256" key="2">
    <source>
        <dbReference type="ARBA" id="ARBA00007553"/>
    </source>
</evidence>
<comment type="similarity">
    <text evidence="2">Belongs to the N-acetylmuramoyl-L-alanine amidase 2 family.</text>
</comment>
<evidence type="ECO:0000256" key="5">
    <source>
        <dbReference type="ARBA" id="ARBA00023316"/>
    </source>
</evidence>
<evidence type="ECO:0000256" key="3">
    <source>
        <dbReference type="ARBA" id="ARBA00011901"/>
    </source>
</evidence>
<dbReference type="InterPro" id="IPR002477">
    <property type="entry name" value="Peptidoglycan-bd-like"/>
</dbReference>
<organism evidence="7 8">
    <name type="scientific">Candidatus Paraluminiphilus aquimaris</name>
    <dbReference type="NCBI Taxonomy" id="2518994"/>
    <lineage>
        <taxon>Bacteria</taxon>
        <taxon>Pseudomonadati</taxon>
        <taxon>Pseudomonadota</taxon>
        <taxon>Gammaproteobacteria</taxon>
        <taxon>Cellvibrionales</taxon>
        <taxon>Halieaceae</taxon>
        <taxon>Candidatus Paraluminiphilus</taxon>
    </lineage>
</organism>
<proteinExistence type="inferred from homology"/>
<dbReference type="InterPro" id="IPR036365">
    <property type="entry name" value="PGBD-like_sf"/>
</dbReference>
<dbReference type="InterPro" id="IPR002502">
    <property type="entry name" value="Amidase_domain"/>
</dbReference>
<dbReference type="InterPro" id="IPR036505">
    <property type="entry name" value="Amidase/PGRP_sf"/>
</dbReference>
<evidence type="ECO:0000313" key="7">
    <source>
        <dbReference type="EMBL" id="UZP75074.1"/>
    </source>
</evidence>
<dbReference type="CDD" id="cd06583">
    <property type="entry name" value="PGRP"/>
    <property type="match status" value="1"/>
</dbReference>
<sequence length="313" mass="34756">MVCADDRSFSIVQLLRRLLVTTAGLVLTACSGFPLVHSQSDNFNSRVNHLVIHFTSEDFERSLAILTGQTDRSVSAHFLLPDPADKSYLSTKLNVYALVNTSDRAWHAGQSYWAGKTGLNDQSIGIEIVNLSGCNRDIAELGNSAQFGAACQFLPFRDEQIVLLTRLLKELLKQYPDIKPESVVGHADIAPGRKVDPGPLFPWETLHDAGIGAWFDESRASELALLLEQHPLTISQQQALLAAYGYDLSITGLEDERSQLAVRAFQMHFRPANYSGFFDNESTARLISLLERYRPRVLASLDDFPPALHTSKQ</sequence>
<keyword evidence="4" id="KW-0378">Hydrolase</keyword>
<comment type="catalytic activity">
    <reaction evidence="1">
        <text>Hydrolyzes the link between N-acetylmuramoyl residues and L-amino acid residues in certain cell-wall glycopeptides.</text>
        <dbReference type="EC" id="3.5.1.28"/>
    </reaction>
</comment>